<keyword evidence="8 11" id="KW-0472">Membrane</keyword>
<evidence type="ECO:0000313" key="13">
    <source>
        <dbReference type="EMBL" id="EFC92297.1"/>
    </source>
</evidence>
<comment type="caution">
    <text evidence="13">The sequence shown here is derived from an EMBL/GenBank/DDBJ whole genome shotgun (WGS) entry which is preliminary data.</text>
</comment>
<evidence type="ECO:0000256" key="5">
    <source>
        <dbReference type="ARBA" id="ARBA00022519"/>
    </source>
</evidence>
<proteinExistence type="inferred from homology"/>
<sequence length="418" mass="46259">MAVKYRYKARTSKGKIEEGVLEAQETRAVVAQLRKMDMLPISIEEDRKAKKERPGEGTTRSGSSEGIIARLRRIGTVPVKDKAVFFRQLATMVKAGVSLGASLDILSEQTKNKILGNGIVRVKKMVDGGNSLSQSMGRQSVFPPMSISIIQAGEEGGSLDVSLERVADFMERQDALKKKIVSAVTYPAVVMAFSLFVLYLLITVVMPKFATVFSNLNIELPWATRTMFSFGLWMASNWVIFMVSVVLFVSAIIFMARWRSTKPFMDRLKLKLPIFGDLVFRAGMARSTRTLASLTHSGIPILQALDMTSRIAGNVVFERAFKYLEQAARKGAGLGDSARNVKLFPPMVAHMLRVGEETGQVDEMLNKVADWFELELDEKIKRLTSILEPLLIVFVGGIVALVALAIFSPIVTAIQEML</sequence>
<dbReference type="FunFam" id="1.20.81.30:FF:000001">
    <property type="entry name" value="Type II secretion system protein F"/>
    <property type="match status" value="2"/>
</dbReference>
<feature type="domain" description="Type II secretion system protein GspF" evidence="12">
    <location>
        <begin position="288"/>
        <end position="409"/>
    </location>
</feature>
<gene>
    <name evidence="13" type="ORF">Dpep_2275</name>
</gene>
<dbReference type="eggNOG" id="COG1459">
    <property type="taxonomic scope" value="Bacteria"/>
</dbReference>
<keyword evidence="14" id="KW-1185">Reference proteome</keyword>
<dbReference type="AlphaFoldDB" id="D2Z436"/>
<evidence type="ECO:0000259" key="12">
    <source>
        <dbReference type="Pfam" id="PF00482"/>
    </source>
</evidence>
<dbReference type="InterPro" id="IPR018076">
    <property type="entry name" value="T2SS_GspF_dom"/>
</dbReference>
<evidence type="ECO:0000256" key="4">
    <source>
        <dbReference type="ARBA" id="ARBA00022475"/>
    </source>
</evidence>
<dbReference type="InterPro" id="IPR042094">
    <property type="entry name" value="T2SS_GspF_sf"/>
</dbReference>
<dbReference type="Gene3D" id="1.20.81.30">
    <property type="entry name" value="Type II secretion system (T2SS), domain F"/>
    <property type="match status" value="2"/>
</dbReference>
<keyword evidence="5" id="KW-0997">Cell inner membrane</keyword>
<dbReference type="PANTHER" id="PTHR30012:SF0">
    <property type="entry name" value="TYPE II SECRETION SYSTEM PROTEIN F-RELATED"/>
    <property type="match status" value="1"/>
</dbReference>
<evidence type="ECO:0000256" key="9">
    <source>
        <dbReference type="RuleBase" id="RU003923"/>
    </source>
</evidence>
<keyword evidence="4" id="KW-1003">Cell membrane</keyword>
<feature type="transmembrane region" description="Helical" evidence="11">
    <location>
        <begin position="390"/>
        <end position="414"/>
    </location>
</feature>
<evidence type="ECO:0000256" key="8">
    <source>
        <dbReference type="ARBA" id="ARBA00023136"/>
    </source>
</evidence>
<dbReference type="GO" id="GO:0005886">
    <property type="term" value="C:plasma membrane"/>
    <property type="evidence" value="ECO:0007669"/>
    <property type="project" value="UniProtKB-SubCell"/>
</dbReference>
<dbReference type="STRING" id="469381.Dpep_2275"/>
<dbReference type="PANTHER" id="PTHR30012">
    <property type="entry name" value="GENERAL SECRETION PATHWAY PROTEIN"/>
    <property type="match status" value="1"/>
</dbReference>
<organism evidence="13 14">
    <name type="scientific">Dethiosulfovibrio peptidovorans DSM 11002</name>
    <dbReference type="NCBI Taxonomy" id="469381"/>
    <lineage>
        <taxon>Bacteria</taxon>
        <taxon>Thermotogati</taxon>
        <taxon>Synergistota</taxon>
        <taxon>Synergistia</taxon>
        <taxon>Synergistales</taxon>
        <taxon>Dethiosulfovibrionaceae</taxon>
        <taxon>Dethiosulfovibrio</taxon>
    </lineage>
</organism>
<comment type="subcellular location">
    <subcellularLocation>
        <location evidence="1">Cell inner membrane</location>
        <topology evidence="1">Multi-pass membrane protein</topology>
    </subcellularLocation>
    <subcellularLocation>
        <location evidence="9">Cell membrane</location>
        <topology evidence="9">Multi-pass membrane protein</topology>
    </subcellularLocation>
</comment>
<evidence type="ECO:0000256" key="7">
    <source>
        <dbReference type="ARBA" id="ARBA00022989"/>
    </source>
</evidence>
<evidence type="ECO:0000256" key="1">
    <source>
        <dbReference type="ARBA" id="ARBA00004429"/>
    </source>
</evidence>
<feature type="transmembrane region" description="Helical" evidence="11">
    <location>
        <begin position="180"/>
        <end position="202"/>
    </location>
</feature>
<evidence type="ECO:0000256" key="6">
    <source>
        <dbReference type="ARBA" id="ARBA00022692"/>
    </source>
</evidence>
<evidence type="ECO:0000256" key="11">
    <source>
        <dbReference type="SAM" id="Phobius"/>
    </source>
</evidence>
<feature type="compositionally biased region" description="Basic and acidic residues" evidence="10">
    <location>
        <begin position="44"/>
        <end position="55"/>
    </location>
</feature>
<evidence type="ECO:0000313" key="14">
    <source>
        <dbReference type="Proteomes" id="UP000006427"/>
    </source>
</evidence>
<dbReference type="InterPro" id="IPR003004">
    <property type="entry name" value="GspF/PilC"/>
</dbReference>
<accession>D2Z436</accession>
<evidence type="ECO:0000256" key="3">
    <source>
        <dbReference type="ARBA" id="ARBA00022448"/>
    </source>
</evidence>
<keyword evidence="3 9" id="KW-0813">Transport</keyword>
<feature type="domain" description="Type II secretion system protein GspF" evidence="12">
    <location>
        <begin position="85"/>
        <end position="207"/>
    </location>
</feature>
<dbReference type="Proteomes" id="UP000006427">
    <property type="component" value="Unassembled WGS sequence"/>
</dbReference>
<reference evidence="13 14" key="1">
    <citation type="journal article" date="2010" name="Stand. Genomic Sci.">
        <title>Permanent draft genome sequence of Dethiosulfovibrio peptidovorans type strain (SEBR 4207).</title>
        <authorList>
            <person name="Labutti K."/>
            <person name="Mayilraj S."/>
            <person name="Clum A."/>
            <person name="Lucas S."/>
            <person name="Glavina Del Rio T."/>
            <person name="Nolan M."/>
            <person name="Tice H."/>
            <person name="Cheng J.F."/>
            <person name="Pitluck S."/>
            <person name="Liolios K."/>
            <person name="Ivanova N."/>
            <person name="Mavromatis K."/>
            <person name="Mikhailova N."/>
            <person name="Pati A."/>
            <person name="Goodwin L."/>
            <person name="Chen A."/>
            <person name="Palaniappan K."/>
            <person name="Land M."/>
            <person name="Hauser L."/>
            <person name="Chang Y.J."/>
            <person name="Jeffries C.D."/>
            <person name="Rohde M."/>
            <person name="Spring S."/>
            <person name="Goker M."/>
            <person name="Woyke T."/>
            <person name="Bristow J."/>
            <person name="Eisen J.A."/>
            <person name="Markowitz V."/>
            <person name="Hugenholtz P."/>
            <person name="Kyrpides N.C."/>
            <person name="Klenk H.P."/>
            <person name="Lapidus A."/>
        </authorList>
    </citation>
    <scope>NUCLEOTIDE SEQUENCE [LARGE SCALE GENOMIC DNA]</scope>
    <source>
        <strain evidence="13 14">DSM 11002</strain>
    </source>
</reference>
<dbReference type="EMBL" id="ABTR02000001">
    <property type="protein sequence ID" value="EFC92297.1"/>
    <property type="molecule type" value="Genomic_DNA"/>
</dbReference>
<keyword evidence="6 9" id="KW-0812">Transmembrane</keyword>
<dbReference type="PaxDb" id="469381-Dpep_2275"/>
<dbReference type="PROSITE" id="PS00874">
    <property type="entry name" value="T2SP_F"/>
    <property type="match status" value="1"/>
</dbReference>
<keyword evidence="7 11" id="KW-1133">Transmembrane helix</keyword>
<dbReference type="InterPro" id="IPR001992">
    <property type="entry name" value="T2SS_GspF/T4SS_PilC_CS"/>
</dbReference>
<feature type="transmembrane region" description="Helical" evidence="11">
    <location>
        <begin position="238"/>
        <end position="258"/>
    </location>
</feature>
<protein>
    <submittedName>
        <fullName evidence="13">Type II secretion system protein</fullName>
    </submittedName>
</protein>
<comment type="similarity">
    <text evidence="2 9">Belongs to the GSP F family.</text>
</comment>
<evidence type="ECO:0000256" key="10">
    <source>
        <dbReference type="SAM" id="MobiDB-lite"/>
    </source>
</evidence>
<dbReference type="Pfam" id="PF00482">
    <property type="entry name" value="T2SSF"/>
    <property type="match status" value="2"/>
</dbReference>
<name>D2Z436_9BACT</name>
<evidence type="ECO:0000256" key="2">
    <source>
        <dbReference type="ARBA" id="ARBA00005745"/>
    </source>
</evidence>
<feature type="compositionally biased region" description="Low complexity" evidence="10">
    <location>
        <begin position="56"/>
        <end position="65"/>
    </location>
</feature>
<dbReference type="PRINTS" id="PR00812">
    <property type="entry name" value="BCTERIALGSPF"/>
</dbReference>
<dbReference type="GO" id="GO:0009306">
    <property type="term" value="P:protein secretion"/>
    <property type="evidence" value="ECO:0007669"/>
    <property type="project" value="InterPro"/>
</dbReference>
<feature type="region of interest" description="Disordered" evidence="10">
    <location>
        <begin position="42"/>
        <end position="65"/>
    </location>
</feature>